<name>A0A4Y2JQC7_ARAVE</name>
<reference evidence="1 2" key="1">
    <citation type="journal article" date="2019" name="Sci. Rep.">
        <title>Orb-weaving spider Araneus ventricosus genome elucidates the spidroin gene catalogue.</title>
        <authorList>
            <person name="Kono N."/>
            <person name="Nakamura H."/>
            <person name="Ohtoshi R."/>
            <person name="Moran D.A.P."/>
            <person name="Shinohara A."/>
            <person name="Yoshida Y."/>
            <person name="Fujiwara M."/>
            <person name="Mori M."/>
            <person name="Tomita M."/>
            <person name="Arakawa K."/>
        </authorList>
    </citation>
    <scope>NUCLEOTIDE SEQUENCE [LARGE SCALE GENOMIC DNA]</scope>
</reference>
<dbReference type="Proteomes" id="UP000499080">
    <property type="component" value="Unassembled WGS sequence"/>
</dbReference>
<evidence type="ECO:0000313" key="1">
    <source>
        <dbReference type="EMBL" id="GBM91639.1"/>
    </source>
</evidence>
<keyword evidence="2" id="KW-1185">Reference proteome</keyword>
<protein>
    <submittedName>
        <fullName evidence="1">Uncharacterized protein</fullName>
    </submittedName>
</protein>
<evidence type="ECO:0000313" key="2">
    <source>
        <dbReference type="Proteomes" id="UP000499080"/>
    </source>
</evidence>
<gene>
    <name evidence="1" type="ORF">AVEN_68604_1</name>
</gene>
<dbReference type="EMBL" id="BGPR01111297">
    <property type="protein sequence ID" value="GBM91639.1"/>
    <property type="molecule type" value="Genomic_DNA"/>
</dbReference>
<comment type="caution">
    <text evidence="1">The sequence shown here is derived from an EMBL/GenBank/DDBJ whole genome shotgun (WGS) entry which is preliminary data.</text>
</comment>
<sequence>MSRHQVPGHGDVVVGDIYFTTDCQSCPFECLIAHQGPLVCRLWIRRGTVLIESSLKSIYCSFLESVVVPRDKEGIPAYFGHKTGLQINKKLTQDLGKVCVLGKVNETRAVL</sequence>
<organism evidence="1 2">
    <name type="scientific">Araneus ventricosus</name>
    <name type="common">Orbweaver spider</name>
    <name type="synonym">Epeira ventricosa</name>
    <dbReference type="NCBI Taxonomy" id="182803"/>
    <lineage>
        <taxon>Eukaryota</taxon>
        <taxon>Metazoa</taxon>
        <taxon>Ecdysozoa</taxon>
        <taxon>Arthropoda</taxon>
        <taxon>Chelicerata</taxon>
        <taxon>Arachnida</taxon>
        <taxon>Araneae</taxon>
        <taxon>Araneomorphae</taxon>
        <taxon>Entelegynae</taxon>
        <taxon>Araneoidea</taxon>
        <taxon>Araneidae</taxon>
        <taxon>Araneus</taxon>
    </lineage>
</organism>
<accession>A0A4Y2JQC7</accession>
<dbReference type="AlphaFoldDB" id="A0A4Y2JQC7"/>
<proteinExistence type="predicted"/>